<evidence type="ECO:0000256" key="4">
    <source>
        <dbReference type="SAM" id="MobiDB-lite"/>
    </source>
</evidence>
<reference evidence="7" key="1">
    <citation type="journal article" date="2018" name="Nat. Microbiol.">
        <title>Leveraging single-cell genomics to expand the fungal tree of life.</title>
        <authorList>
            <person name="Ahrendt S.R."/>
            <person name="Quandt C.A."/>
            <person name="Ciobanu D."/>
            <person name="Clum A."/>
            <person name="Salamov A."/>
            <person name="Andreopoulos B."/>
            <person name="Cheng J.F."/>
            <person name="Woyke T."/>
            <person name="Pelin A."/>
            <person name="Henrissat B."/>
            <person name="Reynolds N.K."/>
            <person name="Benny G.L."/>
            <person name="Smith M.E."/>
            <person name="James T.Y."/>
            <person name="Grigoriev I.V."/>
        </authorList>
    </citation>
    <scope>NUCLEOTIDE SEQUENCE [LARGE SCALE GENOMIC DNA]</scope>
    <source>
        <strain evidence="7">RSA 468</strain>
    </source>
</reference>
<keyword evidence="1" id="KW-0479">Metal-binding</keyword>
<dbReference type="SMART" id="SM00343">
    <property type="entry name" value="ZnF_C2HC"/>
    <property type="match status" value="3"/>
</dbReference>
<accession>A0A4Q0A0U0</accession>
<dbReference type="GO" id="GO:0071014">
    <property type="term" value="C:post-mRNA release spliceosomal complex"/>
    <property type="evidence" value="ECO:0007669"/>
    <property type="project" value="TreeGrafter"/>
</dbReference>
<dbReference type="PANTHER" id="PTHR12072">
    <property type="entry name" value="CWF19, CELL CYCLE CONTROL PROTEIN"/>
    <property type="match status" value="1"/>
</dbReference>
<feature type="domain" description="CCHC-type" evidence="5">
    <location>
        <begin position="367"/>
        <end position="383"/>
    </location>
</feature>
<dbReference type="STRING" id="215637.A0A4Q0A0U0"/>
<dbReference type="InterPro" id="IPR006768">
    <property type="entry name" value="Cwf19-like_C_dom-1"/>
</dbReference>
<dbReference type="InterPro" id="IPR001878">
    <property type="entry name" value="Znf_CCHC"/>
</dbReference>
<evidence type="ECO:0000313" key="7">
    <source>
        <dbReference type="Proteomes" id="UP000268162"/>
    </source>
</evidence>
<dbReference type="Pfam" id="PF04677">
    <property type="entry name" value="CwfJ_C_1"/>
    <property type="match status" value="1"/>
</dbReference>
<keyword evidence="2" id="KW-0863">Zinc-finger</keyword>
<name>A0A4Q0A0U0_9FUNG</name>
<evidence type="ECO:0000313" key="6">
    <source>
        <dbReference type="EMBL" id="RKP39624.1"/>
    </source>
</evidence>
<protein>
    <submittedName>
        <fullName evidence="6">CwfJ C-terminus 1-domain-containing protein-like protein</fullName>
    </submittedName>
</protein>
<dbReference type="Pfam" id="PF13696">
    <property type="entry name" value="zf-CCHC_2"/>
    <property type="match status" value="3"/>
</dbReference>
<evidence type="ECO:0000256" key="1">
    <source>
        <dbReference type="ARBA" id="ARBA00022723"/>
    </source>
</evidence>
<organism evidence="6 7">
    <name type="scientific">Dimargaris cristalligena</name>
    <dbReference type="NCBI Taxonomy" id="215637"/>
    <lineage>
        <taxon>Eukaryota</taxon>
        <taxon>Fungi</taxon>
        <taxon>Fungi incertae sedis</taxon>
        <taxon>Zoopagomycota</taxon>
        <taxon>Kickxellomycotina</taxon>
        <taxon>Dimargaritomycetes</taxon>
        <taxon>Dimargaritales</taxon>
        <taxon>Dimargaritaceae</taxon>
        <taxon>Dimargaris</taxon>
    </lineage>
</organism>
<feature type="region of interest" description="Disordered" evidence="4">
    <location>
        <begin position="427"/>
        <end position="449"/>
    </location>
</feature>
<evidence type="ECO:0000256" key="3">
    <source>
        <dbReference type="ARBA" id="ARBA00022833"/>
    </source>
</evidence>
<keyword evidence="3" id="KW-0862">Zinc</keyword>
<sequence length="702" mass="76478">MPSQKILVVGSVQGQFSKFFKKVGAIHRKNGPFDLVLCTGDFFGAESTSPSTETTSEGENAELARLLAGEIPVAVPTYVILGPSPLLAAVDIRLSAQGGEICPNVQFLGKSGVFKTIGGVKIAFLGGSYQAESNEPIVQKDDPTTPLVEDAPNYIDPSPMNRYGDSTIQAAVTAQMGAAAATQGLAPVSLNKDSAASQNEAFHADIDVLLTFDWPRLIGRNSSIPLTAISPETRGSMGVSQVSMAYRPRYHFAGGAPGVFYEREPYKYPRGTVVSADGSPHYTRFVGLAAFNHASKQRWFYAMALTPLAAQALADPADQGGLPESCTDCPFPLTLIYDADQPIRNNANGGTGGSGGGVPTAPPDTYTCNICHQSGHWIQECPQKKPARGDEPSDLAQRPVPDGYICKICQVAGHWIQDCPQRQQATTTDPAAVAGANSTGAPQRTKPPPESYTCNACRVPGHWIQNCPQIAERDLERKRQFQMNHCWFCLANPAVDKELIVHITDHVYLTLAKGGVHTDQSPIPGRGHFLALPVEHVSSFRNVELDEQLAIVEGLEKYKSLLRKLFDQHDHALLTFELCRPRSSQSHAHLQMVAIPNTLVPKLRERIIEEALAAQIMRFDDDFPDDKQMGYFKFDLPDGTSLVHPLADSDRSFDLQFGRKIVAKLMKTPERGDWRACVVPSEEAQQMRLAGLNALREIDPDL</sequence>
<dbReference type="InterPro" id="IPR040194">
    <property type="entry name" value="Cwf19-like"/>
</dbReference>
<dbReference type="Proteomes" id="UP000268162">
    <property type="component" value="Unassembled WGS sequence"/>
</dbReference>
<dbReference type="SUPFAM" id="SSF57756">
    <property type="entry name" value="Retrovirus zinc finger-like domains"/>
    <property type="match status" value="2"/>
</dbReference>
<dbReference type="PANTHER" id="PTHR12072:SF4">
    <property type="entry name" value="CWF19-LIKE PROTEIN 1"/>
    <property type="match status" value="1"/>
</dbReference>
<dbReference type="GO" id="GO:0003676">
    <property type="term" value="F:nucleic acid binding"/>
    <property type="evidence" value="ECO:0007669"/>
    <property type="project" value="InterPro"/>
</dbReference>
<dbReference type="InterPro" id="IPR025829">
    <property type="entry name" value="Zn_knuckle_CX2CX3GHX4C"/>
</dbReference>
<dbReference type="Gene3D" id="4.10.60.10">
    <property type="entry name" value="Zinc finger, CCHC-type"/>
    <property type="match status" value="3"/>
</dbReference>
<dbReference type="AlphaFoldDB" id="A0A4Q0A0U0"/>
<dbReference type="EMBL" id="ML002257">
    <property type="protein sequence ID" value="RKP39624.1"/>
    <property type="molecule type" value="Genomic_DNA"/>
</dbReference>
<evidence type="ECO:0000256" key="2">
    <source>
        <dbReference type="ARBA" id="ARBA00022771"/>
    </source>
</evidence>
<feature type="domain" description="CCHC-type" evidence="5">
    <location>
        <begin position="405"/>
        <end position="421"/>
    </location>
</feature>
<dbReference type="GO" id="GO:0000398">
    <property type="term" value="P:mRNA splicing, via spliceosome"/>
    <property type="evidence" value="ECO:0007669"/>
    <property type="project" value="TreeGrafter"/>
</dbReference>
<keyword evidence="7" id="KW-1185">Reference proteome</keyword>
<dbReference type="GO" id="GO:0008270">
    <property type="term" value="F:zinc ion binding"/>
    <property type="evidence" value="ECO:0007669"/>
    <property type="project" value="UniProtKB-KW"/>
</dbReference>
<dbReference type="SUPFAM" id="SSF54197">
    <property type="entry name" value="HIT-like"/>
    <property type="match status" value="1"/>
</dbReference>
<dbReference type="GO" id="GO:0061632">
    <property type="term" value="F:RNA lariat debranching enzyme activator activity"/>
    <property type="evidence" value="ECO:0007669"/>
    <property type="project" value="TreeGrafter"/>
</dbReference>
<evidence type="ECO:0000259" key="5">
    <source>
        <dbReference type="SMART" id="SM00343"/>
    </source>
</evidence>
<dbReference type="CDD" id="cd07380">
    <property type="entry name" value="MPP_CWF19_N"/>
    <property type="match status" value="1"/>
</dbReference>
<feature type="domain" description="CCHC-type" evidence="5">
    <location>
        <begin position="453"/>
        <end position="469"/>
    </location>
</feature>
<gene>
    <name evidence="6" type="ORF">BJ085DRAFT_19292</name>
</gene>
<dbReference type="InterPro" id="IPR036875">
    <property type="entry name" value="Znf_CCHC_sf"/>
</dbReference>
<proteinExistence type="predicted"/>
<dbReference type="InterPro" id="IPR036265">
    <property type="entry name" value="HIT-like_sf"/>
</dbReference>
<dbReference type="Gene3D" id="3.30.428.10">
    <property type="entry name" value="HIT-like"/>
    <property type="match status" value="1"/>
</dbReference>